<dbReference type="KEGG" id="elim:B2M23_03500"/>
<dbReference type="PROSITE" id="PS50045">
    <property type="entry name" value="SIGMA54_INTERACT_4"/>
    <property type="match status" value="1"/>
</dbReference>
<dbReference type="FunFam" id="3.40.50.300:FF:000006">
    <property type="entry name" value="DNA-binding transcriptional regulator NtrC"/>
    <property type="match status" value="1"/>
</dbReference>
<feature type="domain" description="PAS" evidence="6">
    <location>
        <begin position="13"/>
        <end position="57"/>
    </location>
</feature>
<dbReference type="InterPro" id="IPR025662">
    <property type="entry name" value="Sigma_54_int_dom_ATP-bd_1"/>
</dbReference>
<dbReference type="InterPro" id="IPR002078">
    <property type="entry name" value="Sigma_54_int"/>
</dbReference>
<dbReference type="PROSITE" id="PS00675">
    <property type="entry name" value="SIGMA54_INTERACT_1"/>
    <property type="match status" value="1"/>
</dbReference>
<protein>
    <submittedName>
        <fullName evidence="7">Uncharacterized protein</fullName>
    </submittedName>
</protein>
<gene>
    <name evidence="7" type="ORF">B2M23_03500</name>
</gene>
<evidence type="ECO:0000256" key="4">
    <source>
        <dbReference type="ARBA" id="ARBA00023163"/>
    </source>
</evidence>
<evidence type="ECO:0000259" key="6">
    <source>
        <dbReference type="PROSITE" id="PS50112"/>
    </source>
</evidence>
<name>A0AAC9QZ64_EUBLI</name>
<dbReference type="PROSITE" id="PS50112">
    <property type="entry name" value="PAS"/>
    <property type="match status" value="1"/>
</dbReference>
<reference evidence="8" key="1">
    <citation type="journal article" date="2017" name="Sci. Rep.">
        <title>Determination of the Genome and Primary Transcriptome of Syngas Fermenting Eubacterium limosum ATCC 8486.</title>
        <authorList>
            <person name="Song Y."/>
            <person name="Shin J."/>
            <person name="Jeong Y."/>
            <person name="Jin S."/>
            <person name="Lee J.K."/>
            <person name="Kim D.R."/>
            <person name="Kim S.C."/>
            <person name="Cho S."/>
            <person name="Cho B.K."/>
        </authorList>
    </citation>
    <scope>NUCLEOTIDE SEQUENCE [LARGE SCALE GENOMIC DNA]</scope>
    <source>
        <strain evidence="8">ATCC 8486</strain>
    </source>
</reference>
<evidence type="ECO:0000313" key="7">
    <source>
        <dbReference type="EMBL" id="ARD67881.1"/>
    </source>
</evidence>
<dbReference type="GO" id="GO:0005524">
    <property type="term" value="F:ATP binding"/>
    <property type="evidence" value="ECO:0007669"/>
    <property type="project" value="UniProtKB-KW"/>
</dbReference>
<dbReference type="SUPFAM" id="SSF52540">
    <property type="entry name" value="P-loop containing nucleoside triphosphate hydrolases"/>
    <property type="match status" value="1"/>
</dbReference>
<evidence type="ECO:0000256" key="3">
    <source>
        <dbReference type="ARBA" id="ARBA00023015"/>
    </source>
</evidence>
<dbReference type="Proteomes" id="UP000192391">
    <property type="component" value="Chromosome"/>
</dbReference>
<dbReference type="InterPro" id="IPR000014">
    <property type="entry name" value="PAS"/>
</dbReference>
<dbReference type="PANTHER" id="PTHR32071">
    <property type="entry name" value="TRANSCRIPTIONAL REGULATORY PROTEIN"/>
    <property type="match status" value="1"/>
</dbReference>
<evidence type="ECO:0000259" key="5">
    <source>
        <dbReference type="PROSITE" id="PS50045"/>
    </source>
</evidence>
<keyword evidence="1" id="KW-0547">Nucleotide-binding</keyword>
<keyword evidence="2" id="KW-0067">ATP-binding</keyword>
<evidence type="ECO:0000256" key="2">
    <source>
        <dbReference type="ARBA" id="ARBA00022840"/>
    </source>
</evidence>
<dbReference type="Gene3D" id="3.30.450.20">
    <property type="entry name" value="PAS domain"/>
    <property type="match status" value="1"/>
</dbReference>
<dbReference type="SUPFAM" id="SSF55785">
    <property type="entry name" value="PYP-like sensor domain (PAS domain)"/>
    <property type="match status" value="1"/>
</dbReference>
<keyword evidence="4" id="KW-0804">Transcription</keyword>
<dbReference type="Pfam" id="PF25601">
    <property type="entry name" value="AAA_lid_14"/>
    <property type="match status" value="1"/>
</dbReference>
<organism evidence="7 8">
    <name type="scientific">Eubacterium limosum</name>
    <dbReference type="NCBI Taxonomy" id="1736"/>
    <lineage>
        <taxon>Bacteria</taxon>
        <taxon>Bacillati</taxon>
        <taxon>Bacillota</taxon>
        <taxon>Clostridia</taxon>
        <taxon>Eubacteriales</taxon>
        <taxon>Eubacteriaceae</taxon>
        <taxon>Eubacterium</taxon>
    </lineage>
</organism>
<dbReference type="SMART" id="SM00382">
    <property type="entry name" value="AAA"/>
    <property type="match status" value="1"/>
</dbReference>
<dbReference type="Gene3D" id="3.40.50.300">
    <property type="entry name" value="P-loop containing nucleotide triphosphate hydrolases"/>
    <property type="match status" value="1"/>
</dbReference>
<dbReference type="CDD" id="cd00009">
    <property type="entry name" value="AAA"/>
    <property type="match status" value="1"/>
</dbReference>
<dbReference type="InterPro" id="IPR035965">
    <property type="entry name" value="PAS-like_dom_sf"/>
</dbReference>
<proteinExistence type="predicted"/>
<sequence>MKGTVSMGENGLDRKFMIKVLNNIFMGIFVTDKKGKVLYVNPSIVRQYGNKPEDLVNVIDWGKWEGIVFPILYKHQLKEQRRLFYNQYFRLSDSYNSSVTVPVFLNGDKYDYTVHVIQEDRLKPDQKETKPHFPLFSENHTMQSKLEELMTVAGSDLPILLQGESGTGKTYYARLIHENSPRKDAPFIMLNCGAIPETLIESELFGYAGGAFTGAEKNGKKGFFEMANHGTIFLDEIGDMPLHLQAKLLHVLESQTIRPVGSTESIPIEVRVITATNRAVGKLISEKRFREDLYWRISAYTSVITPLRERKEDIISLSLKFLDSLNQEYHTHKHFYPLTFLYLLSYPWPGNIRELKNAVERAFILTSSNEINEERLPKDILGVFKDRLYKYTHDYDGIVDQAEAVLLNIATTAQNTDSTKKIAEFLNITYPQALYLKEKYLL</sequence>
<dbReference type="InterPro" id="IPR058031">
    <property type="entry name" value="AAA_lid_NorR"/>
</dbReference>
<dbReference type="InterPro" id="IPR003593">
    <property type="entry name" value="AAA+_ATPase"/>
</dbReference>
<evidence type="ECO:0000313" key="8">
    <source>
        <dbReference type="Proteomes" id="UP000192391"/>
    </source>
</evidence>
<dbReference type="PROSITE" id="PS00688">
    <property type="entry name" value="SIGMA54_INTERACT_3"/>
    <property type="match status" value="1"/>
</dbReference>
<evidence type="ECO:0000256" key="1">
    <source>
        <dbReference type="ARBA" id="ARBA00022741"/>
    </source>
</evidence>
<accession>A0AAC9QZ64</accession>
<dbReference type="EMBL" id="CP019962">
    <property type="protein sequence ID" value="ARD67881.1"/>
    <property type="molecule type" value="Genomic_DNA"/>
</dbReference>
<dbReference type="AlphaFoldDB" id="A0AAC9QZ64"/>
<dbReference type="PANTHER" id="PTHR32071:SF121">
    <property type="entry name" value="SIGMA L-DEPENDENT TRANSCRIPTIONAL REGULATOR YQIR-RELATED"/>
    <property type="match status" value="1"/>
</dbReference>
<dbReference type="InterPro" id="IPR025944">
    <property type="entry name" value="Sigma_54_int_dom_CS"/>
</dbReference>
<dbReference type="CDD" id="cd00130">
    <property type="entry name" value="PAS"/>
    <property type="match status" value="1"/>
</dbReference>
<dbReference type="GO" id="GO:0006355">
    <property type="term" value="P:regulation of DNA-templated transcription"/>
    <property type="evidence" value="ECO:0007669"/>
    <property type="project" value="InterPro"/>
</dbReference>
<dbReference type="Pfam" id="PF00158">
    <property type="entry name" value="Sigma54_activat"/>
    <property type="match status" value="1"/>
</dbReference>
<dbReference type="Gene3D" id="1.10.8.60">
    <property type="match status" value="1"/>
</dbReference>
<keyword evidence="3" id="KW-0805">Transcription regulation</keyword>
<dbReference type="InterPro" id="IPR027417">
    <property type="entry name" value="P-loop_NTPase"/>
</dbReference>
<feature type="domain" description="Sigma-54 factor interaction" evidence="5">
    <location>
        <begin position="135"/>
        <end position="364"/>
    </location>
</feature>